<reference evidence="1" key="1">
    <citation type="submission" date="2023-06" db="EMBL/GenBank/DDBJ databases">
        <title>Genome-scale phylogeny and comparative genomics of the fungal order Sordariales.</title>
        <authorList>
            <consortium name="Lawrence Berkeley National Laboratory"/>
            <person name="Hensen N."/>
            <person name="Bonometti L."/>
            <person name="Westerberg I."/>
            <person name="Brannstrom I.O."/>
            <person name="Guillou S."/>
            <person name="Cros-Aarteil S."/>
            <person name="Calhoun S."/>
            <person name="Haridas S."/>
            <person name="Kuo A."/>
            <person name="Mondo S."/>
            <person name="Pangilinan J."/>
            <person name="Riley R."/>
            <person name="Labutti K."/>
            <person name="Andreopoulos B."/>
            <person name="Lipzen A."/>
            <person name="Chen C."/>
            <person name="Yanf M."/>
            <person name="Daum C."/>
            <person name="Ng V."/>
            <person name="Clum A."/>
            <person name="Steindorff A."/>
            <person name="Ohm R."/>
            <person name="Martin F."/>
            <person name="Silar P."/>
            <person name="Natvig D."/>
            <person name="Lalanne C."/>
            <person name="Gautier V."/>
            <person name="Ament-Velasquez S.L."/>
            <person name="Kruys A."/>
            <person name="Hutchinson M.I."/>
            <person name="Powell A.J."/>
            <person name="Barry K."/>
            <person name="Miller A.N."/>
            <person name="Grigoriev I.V."/>
            <person name="Debuchy R."/>
            <person name="Gladieux P."/>
            <person name="Thoren M.H."/>
            <person name="Johannesson H."/>
        </authorList>
    </citation>
    <scope>NUCLEOTIDE SEQUENCE</scope>
    <source>
        <strain evidence="1">CBS 606.72</strain>
    </source>
</reference>
<comment type="caution">
    <text evidence="1">The sequence shown here is derived from an EMBL/GenBank/DDBJ whole genome shotgun (WGS) entry which is preliminary data.</text>
</comment>
<protein>
    <submittedName>
        <fullName evidence="1">Uncharacterized protein</fullName>
    </submittedName>
</protein>
<keyword evidence="2" id="KW-1185">Reference proteome</keyword>
<name>A0AA40BX37_9PEZI</name>
<evidence type="ECO:0000313" key="2">
    <source>
        <dbReference type="Proteomes" id="UP001175000"/>
    </source>
</evidence>
<gene>
    <name evidence="1" type="ORF">B0T14DRAFT_604987</name>
</gene>
<organism evidence="1 2">
    <name type="scientific">Immersiella caudata</name>
    <dbReference type="NCBI Taxonomy" id="314043"/>
    <lineage>
        <taxon>Eukaryota</taxon>
        <taxon>Fungi</taxon>
        <taxon>Dikarya</taxon>
        <taxon>Ascomycota</taxon>
        <taxon>Pezizomycotina</taxon>
        <taxon>Sordariomycetes</taxon>
        <taxon>Sordariomycetidae</taxon>
        <taxon>Sordariales</taxon>
        <taxon>Lasiosphaeriaceae</taxon>
        <taxon>Immersiella</taxon>
    </lineage>
</organism>
<evidence type="ECO:0000313" key="1">
    <source>
        <dbReference type="EMBL" id="KAK0616777.1"/>
    </source>
</evidence>
<dbReference type="Proteomes" id="UP001175000">
    <property type="component" value="Unassembled WGS sequence"/>
</dbReference>
<dbReference type="EMBL" id="JAULSU010000005">
    <property type="protein sequence ID" value="KAK0616777.1"/>
    <property type="molecule type" value="Genomic_DNA"/>
</dbReference>
<dbReference type="AlphaFoldDB" id="A0AA40BX37"/>
<sequence length="312" mass="34785">MPSEEFDYGPYPLEGLPEIPPFPGNGLVMKPKVSAGMAATILNKYGTMAWNIENDDTVRVLKAFLGVLKGPLRNFLVEAIPRSPVYASSQLMPCIGCPSRCPTCGEPEEISCPCKDGVHTPLDPRTRSGLFVLRRQALIRENYACVATGRPSLNYHQPFAVTDIRHLGEPAHLAHIYRPKIVTSIAHIVPLALDPFRPTRNETHKKNKAAIWLALRRNFPILACKFHPTRFGMVGPANTLMLGHELSDLFTHFRYFVQHTQERRVCNIFLGLAQASLTELGRRGIPNISRIGRDGAIPPPDPDLLVFHPQFC</sequence>
<accession>A0AA40BX37</accession>
<proteinExistence type="predicted"/>